<organism evidence="1 2">
    <name type="scientific">Cohnella ginsengisoli</name>
    <dbReference type="NCBI Taxonomy" id="425004"/>
    <lineage>
        <taxon>Bacteria</taxon>
        <taxon>Bacillati</taxon>
        <taxon>Bacillota</taxon>
        <taxon>Bacilli</taxon>
        <taxon>Bacillales</taxon>
        <taxon>Paenibacillaceae</taxon>
        <taxon>Cohnella</taxon>
    </lineage>
</organism>
<dbReference type="AlphaFoldDB" id="A0A9X4KH59"/>
<evidence type="ECO:0000313" key="2">
    <source>
        <dbReference type="Proteomes" id="UP001153387"/>
    </source>
</evidence>
<accession>A0A9X4KH59</accession>
<keyword evidence="2" id="KW-1185">Reference proteome</keyword>
<dbReference type="EMBL" id="JAPDHZ010000003">
    <property type="protein sequence ID" value="MDG0792098.1"/>
    <property type="molecule type" value="Genomic_DNA"/>
</dbReference>
<proteinExistence type="predicted"/>
<gene>
    <name evidence="1" type="ORF">OMP38_15415</name>
</gene>
<comment type="caution">
    <text evidence="1">The sequence shown here is derived from an EMBL/GenBank/DDBJ whole genome shotgun (WGS) entry which is preliminary data.</text>
</comment>
<name>A0A9X4KH59_9BACL</name>
<dbReference type="RefSeq" id="WP_277565924.1">
    <property type="nucleotide sequence ID" value="NZ_JAPDHZ010000003.1"/>
</dbReference>
<reference evidence="1 2" key="1">
    <citation type="submission" date="2022-10" db="EMBL/GenBank/DDBJ databases">
        <title>Comparative genomic analysis of Cohnella hashimotonis sp. nov., isolated from the International Space Station.</title>
        <authorList>
            <person name="Simpson A."/>
            <person name="Venkateswaran K."/>
        </authorList>
    </citation>
    <scope>NUCLEOTIDE SEQUENCE [LARGE SCALE GENOMIC DNA]</scope>
    <source>
        <strain evidence="1 2">DSM 18997</strain>
    </source>
</reference>
<evidence type="ECO:0000313" key="1">
    <source>
        <dbReference type="EMBL" id="MDG0792098.1"/>
    </source>
</evidence>
<sequence length="60" mass="6664">MLGAAELSSGKDVTESFMLDTEDFQNGILSLRAELDTVYDRKESSEIGLAHSELNRSRET</sequence>
<dbReference type="Proteomes" id="UP001153387">
    <property type="component" value="Unassembled WGS sequence"/>
</dbReference>
<protein>
    <submittedName>
        <fullName evidence="1">Uncharacterized protein</fullName>
    </submittedName>
</protein>